<evidence type="ECO:0000313" key="1">
    <source>
        <dbReference type="EMBL" id="CUX00516.1"/>
    </source>
</evidence>
<dbReference type="Proteomes" id="UP000191933">
    <property type="component" value="Unassembled WGS sequence"/>
</dbReference>
<protein>
    <submittedName>
        <fullName evidence="1">Uncharacterized protein</fullName>
    </submittedName>
</protein>
<organism evidence="1 2">
    <name type="scientific">Agrobacterium genomosp. 2 str. CFBP 5494</name>
    <dbReference type="NCBI Taxonomy" id="1183436"/>
    <lineage>
        <taxon>Bacteria</taxon>
        <taxon>Pseudomonadati</taxon>
        <taxon>Pseudomonadota</taxon>
        <taxon>Alphaproteobacteria</taxon>
        <taxon>Hyphomicrobiales</taxon>
        <taxon>Rhizobiaceae</taxon>
        <taxon>Rhizobium/Agrobacterium group</taxon>
        <taxon>Agrobacterium</taxon>
        <taxon>Agrobacterium tumefaciens complex</taxon>
    </lineage>
</organism>
<comment type="caution">
    <text evidence="1">The sequence shown here is derived from an EMBL/GenBank/DDBJ whole genome shotgun (WGS) entry which is preliminary data.</text>
</comment>
<evidence type="ECO:0000313" key="2">
    <source>
        <dbReference type="Proteomes" id="UP000191933"/>
    </source>
</evidence>
<keyword evidence="2" id="KW-1185">Reference proteome</keyword>
<proteinExistence type="predicted"/>
<accession>A0A9W5B5U3</accession>
<gene>
    <name evidence="1" type="ORF">AGR2A_Lc90035</name>
</gene>
<sequence length="113" mass="12486">MSSLATLVRVRSKNALPAARTAASSDDRFFVFEGPIPAVSMMPLSSYRTPTRKLRELFLKSRPALIGLECAVVFEDPTGSTLLQDVPTFSKYFAIPLDLCGAHPAQIDPRWRC</sequence>
<reference evidence="1 2" key="1">
    <citation type="submission" date="2016-01" db="EMBL/GenBank/DDBJ databases">
        <authorList>
            <person name="Regsiter A."/>
            <person name="william w."/>
        </authorList>
    </citation>
    <scope>NUCLEOTIDE SEQUENCE [LARGE SCALE GENOMIC DNA]</scope>
    <source>
        <strain evidence="1 2">CFBP 5494</strain>
    </source>
</reference>
<dbReference type="EMBL" id="FBVY01000038">
    <property type="protein sequence ID" value="CUX00516.1"/>
    <property type="molecule type" value="Genomic_DNA"/>
</dbReference>
<dbReference type="AlphaFoldDB" id="A0A9W5B5U3"/>
<name>A0A9W5B5U3_9HYPH</name>